<dbReference type="AlphaFoldDB" id="A0A5M6IU27"/>
<dbReference type="SUPFAM" id="SSF46689">
    <property type="entry name" value="Homeodomain-like"/>
    <property type="match status" value="2"/>
</dbReference>
<dbReference type="GO" id="GO:0003700">
    <property type="term" value="F:DNA-binding transcription factor activity"/>
    <property type="evidence" value="ECO:0007669"/>
    <property type="project" value="InterPro"/>
</dbReference>
<dbReference type="InterPro" id="IPR009057">
    <property type="entry name" value="Homeodomain-like_sf"/>
</dbReference>
<dbReference type="EMBL" id="VWPK01000020">
    <property type="protein sequence ID" value="KAA5611439.1"/>
    <property type="molecule type" value="Genomic_DNA"/>
</dbReference>
<reference evidence="5 6" key="1">
    <citation type="submission" date="2019-09" db="EMBL/GenBank/DDBJ databases">
        <title>Genome sequence of Rhodovastum atsumiense, a diverse member of the Acetobacteraceae family of non-sulfur purple photosynthetic bacteria.</title>
        <authorList>
            <person name="Meyer T."/>
            <person name="Kyndt J."/>
        </authorList>
    </citation>
    <scope>NUCLEOTIDE SEQUENCE [LARGE SCALE GENOMIC DNA]</scope>
    <source>
        <strain evidence="5 6">DSM 21279</strain>
    </source>
</reference>
<dbReference type="OrthoDB" id="110167at2"/>
<dbReference type="PANTHER" id="PTHR46796">
    <property type="entry name" value="HTH-TYPE TRANSCRIPTIONAL ACTIVATOR RHAS-RELATED"/>
    <property type="match status" value="1"/>
</dbReference>
<evidence type="ECO:0000313" key="5">
    <source>
        <dbReference type="EMBL" id="KAA5611439.1"/>
    </source>
</evidence>
<evidence type="ECO:0000256" key="1">
    <source>
        <dbReference type="ARBA" id="ARBA00023015"/>
    </source>
</evidence>
<dbReference type="Proteomes" id="UP000325255">
    <property type="component" value="Unassembled WGS sequence"/>
</dbReference>
<evidence type="ECO:0000259" key="4">
    <source>
        <dbReference type="PROSITE" id="PS01124"/>
    </source>
</evidence>
<proteinExistence type="predicted"/>
<dbReference type="SMART" id="SM00342">
    <property type="entry name" value="HTH_ARAC"/>
    <property type="match status" value="1"/>
</dbReference>
<evidence type="ECO:0000313" key="6">
    <source>
        <dbReference type="Proteomes" id="UP000325255"/>
    </source>
</evidence>
<gene>
    <name evidence="5" type="ORF">F1189_13985</name>
</gene>
<keyword evidence="2" id="KW-0238">DNA-binding</keyword>
<evidence type="ECO:0000256" key="3">
    <source>
        <dbReference type="ARBA" id="ARBA00023163"/>
    </source>
</evidence>
<evidence type="ECO:0000256" key="2">
    <source>
        <dbReference type="ARBA" id="ARBA00023125"/>
    </source>
</evidence>
<keyword evidence="6" id="KW-1185">Reference proteome</keyword>
<dbReference type="InterPro" id="IPR018060">
    <property type="entry name" value="HTH_AraC"/>
</dbReference>
<name>A0A5M6IU27_9PROT</name>
<feature type="domain" description="HTH araC/xylS-type" evidence="4">
    <location>
        <begin position="167"/>
        <end position="264"/>
    </location>
</feature>
<comment type="caution">
    <text evidence="5">The sequence shown here is derived from an EMBL/GenBank/DDBJ whole genome shotgun (WGS) entry which is preliminary data.</text>
</comment>
<dbReference type="GO" id="GO:0043565">
    <property type="term" value="F:sequence-specific DNA binding"/>
    <property type="evidence" value="ECO:0007669"/>
    <property type="project" value="InterPro"/>
</dbReference>
<organism evidence="5 6">
    <name type="scientific">Rhodovastum atsumiense</name>
    <dbReference type="NCBI Taxonomy" id="504468"/>
    <lineage>
        <taxon>Bacteria</taxon>
        <taxon>Pseudomonadati</taxon>
        <taxon>Pseudomonadota</taxon>
        <taxon>Alphaproteobacteria</taxon>
        <taxon>Acetobacterales</taxon>
        <taxon>Acetobacteraceae</taxon>
        <taxon>Rhodovastum</taxon>
    </lineage>
</organism>
<keyword evidence="3" id="KW-0804">Transcription</keyword>
<dbReference type="RefSeq" id="WP_150041444.1">
    <property type="nucleotide sequence ID" value="NZ_OW485601.1"/>
</dbReference>
<dbReference type="Gene3D" id="1.10.10.60">
    <property type="entry name" value="Homeodomain-like"/>
    <property type="match status" value="2"/>
</dbReference>
<protein>
    <submittedName>
        <fullName evidence="5">Helix-turn-helix transcriptional regulator</fullName>
    </submittedName>
</protein>
<keyword evidence="1" id="KW-0805">Transcription regulation</keyword>
<accession>A0A5M6IU27</accession>
<sequence>MKLWGNDDCLLARFDIAPTADVMIDRALPERIVFLSFRGCRWSSQCRGVASDEAECSVIVRNAGDIYSARLQQVAKTGGICRELHVSPGYLTMLRRQAGLGRDIDFTIMQHRRTWLGDMLFAAHGAAERGDGLAFECMLLGLVRALTLAGGDSDAPRRRSRNHQKIARTIEYMRQHYSEPISLRDLADTAGMNHFVFLRNFKQHAGVTPHEYLRSFRVNRVRDLMRVGHSSVDAALMSGFADQSHMIRSFKRKTGLTPGAIAFGHGPGG</sequence>
<dbReference type="PROSITE" id="PS01124">
    <property type="entry name" value="HTH_ARAC_FAMILY_2"/>
    <property type="match status" value="1"/>
</dbReference>
<dbReference type="InterPro" id="IPR050204">
    <property type="entry name" value="AraC_XylS_family_regulators"/>
</dbReference>
<dbReference type="Pfam" id="PF12833">
    <property type="entry name" value="HTH_18"/>
    <property type="match status" value="1"/>
</dbReference>
<dbReference type="PANTHER" id="PTHR46796:SF2">
    <property type="entry name" value="TRANSCRIPTIONAL REGULATORY PROTEIN"/>
    <property type="match status" value="1"/>
</dbReference>